<dbReference type="AlphaFoldDB" id="A0A7X0IW64"/>
<dbReference type="RefSeq" id="WP_184709180.1">
    <property type="nucleotide sequence ID" value="NZ_JACHBG010000017.1"/>
</dbReference>
<accession>A0A7X0IW64</accession>
<keyword evidence="1" id="KW-1133">Transmembrane helix</keyword>
<keyword evidence="1" id="KW-0472">Membrane</keyword>
<reference evidence="2 3" key="1">
    <citation type="submission" date="2020-08" db="EMBL/GenBank/DDBJ databases">
        <title>Genomic Encyclopedia of Type Strains, Phase IV (KMG-V): Genome sequencing to study the core and pangenomes of soil and plant-associated prokaryotes.</title>
        <authorList>
            <person name="Whitman W."/>
        </authorList>
    </citation>
    <scope>NUCLEOTIDE SEQUENCE [LARGE SCALE GENOMIC DNA]</scope>
    <source>
        <strain evidence="2 3">SEMIA 4060</strain>
    </source>
</reference>
<proteinExistence type="predicted"/>
<evidence type="ECO:0000313" key="2">
    <source>
        <dbReference type="EMBL" id="MBB6487888.1"/>
    </source>
</evidence>
<feature type="transmembrane region" description="Helical" evidence="1">
    <location>
        <begin position="20"/>
        <end position="37"/>
    </location>
</feature>
<sequence length="207" mass="22356">MDMQPVRWWNGQSEVTRRLGTGLAVCGTVVGALYLIVETAPSERAMRLFDDSGRITINSARSLDQGVTNGPQLAIDASPPTRQMMAAAVPIPMPSPFASAKVAAPVKHVALRSDVLKAKPAIATGVERFDRCLPQCESRDPLIAGYPEYAQAEPPLVNQDPPPVVEEKVGFRPLAGARELLNQAVDAPGAMLRRSRQALDNVAHIEW</sequence>
<evidence type="ECO:0000313" key="3">
    <source>
        <dbReference type="Proteomes" id="UP000565576"/>
    </source>
</evidence>
<comment type="caution">
    <text evidence="2">The sequence shown here is derived from an EMBL/GenBank/DDBJ whole genome shotgun (WGS) entry which is preliminary data.</text>
</comment>
<name>A0A7X0IW64_9HYPH</name>
<evidence type="ECO:0000256" key="1">
    <source>
        <dbReference type="SAM" id="Phobius"/>
    </source>
</evidence>
<dbReference type="Proteomes" id="UP000565576">
    <property type="component" value="Unassembled WGS sequence"/>
</dbReference>
<keyword evidence="1" id="KW-0812">Transmembrane</keyword>
<protein>
    <submittedName>
        <fullName evidence="2">Uncharacterized protein</fullName>
    </submittedName>
</protein>
<organism evidence="2 3">
    <name type="scientific">Rhizobium lusitanum</name>
    <dbReference type="NCBI Taxonomy" id="293958"/>
    <lineage>
        <taxon>Bacteria</taxon>
        <taxon>Pseudomonadati</taxon>
        <taxon>Pseudomonadota</taxon>
        <taxon>Alphaproteobacteria</taxon>
        <taxon>Hyphomicrobiales</taxon>
        <taxon>Rhizobiaceae</taxon>
        <taxon>Rhizobium/Agrobacterium group</taxon>
        <taxon>Rhizobium</taxon>
    </lineage>
</organism>
<gene>
    <name evidence="2" type="ORF">GGD46_005198</name>
</gene>
<dbReference type="EMBL" id="JACHBG010000017">
    <property type="protein sequence ID" value="MBB6487888.1"/>
    <property type="molecule type" value="Genomic_DNA"/>
</dbReference>